<dbReference type="Proteomes" id="UP000676336">
    <property type="component" value="Unassembled WGS sequence"/>
</dbReference>
<feature type="non-terminal residue" evidence="1">
    <location>
        <position position="1"/>
    </location>
</feature>
<dbReference type="AlphaFoldDB" id="A0A8S2UGR0"/>
<organism evidence="1 2">
    <name type="scientific">Rotaria magnacalcarata</name>
    <dbReference type="NCBI Taxonomy" id="392030"/>
    <lineage>
        <taxon>Eukaryota</taxon>
        <taxon>Metazoa</taxon>
        <taxon>Spiralia</taxon>
        <taxon>Gnathifera</taxon>
        <taxon>Rotifera</taxon>
        <taxon>Eurotatoria</taxon>
        <taxon>Bdelloidea</taxon>
        <taxon>Philodinida</taxon>
        <taxon>Philodinidae</taxon>
        <taxon>Rotaria</taxon>
    </lineage>
</organism>
<comment type="caution">
    <text evidence="1">The sequence shown here is derived from an EMBL/GenBank/DDBJ whole genome shotgun (WGS) entry which is preliminary data.</text>
</comment>
<evidence type="ECO:0000313" key="2">
    <source>
        <dbReference type="Proteomes" id="UP000676336"/>
    </source>
</evidence>
<accession>A0A8S2UGR0</accession>
<name>A0A8S2UGR0_9BILA</name>
<sequence length="92" mass="10493">MSQYDRCSWNSACAYFHVASAPNTGICTDRFVATRSELVSCEKSTNVCNQSDHRCVRYPQWQDYSVYYSISSFNQQFCPPILTTTATTVQQP</sequence>
<gene>
    <name evidence="1" type="ORF">SMN809_LOCUS27870</name>
</gene>
<reference evidence="1" key="1">
    <citation type="submission" date="2021-02" db="EMBL/GenBank/DDBJ databases">
        <authorList>
            <person name="Nowell W R."/>
        </authorList>
    </citation>
    <scope>NUCLEOTIDE SEQUENCE</scope>
</reference>
<dbReference type="EMBL" id="CAJOBI010044826">
    <property type="protein sequence ID" value="CAF4342506.1"/>
    <property type="molecule type" value="Genomic_DNA"/>
</dbReference>
<evidence type="ECO:0000313" key="1">
    <source>
        <dbReference type="EMBL" id="CAF4342506.1"/>
    </source>
</evidence>
<proteinExistence type="predicted"/>
<protein>
    <submittedName>
        <fullName evidence="1">Uncharacterized protein</fullName>
    </submittedName>
</protein>